<protein>
    <submittedName>
        <fullName evidence="1">Uncharacterized protein</fullName>
    </submittedName>
</protein>
<organism evidence="1 2">
    <name type="scientific">Streptomyces filamentosus</name>
    <name type="common">Streptomyces roseosporus</name>
    <dbReference type="NCBI Taxonomy" id="67294"/>
    <lineage>
        <taxon>Bacteria</taxon>
        <taxon>Bacillati</taxon>
        <taxon>Actinomycetota</taxon>
        <taxon>Actinomycetes</taxon>
        <taxon>Kitasatosporales</taxon>
        <taxon>Streptomycetaceae</taxon>
        <taxon>Streptomyces</taxon>
    </lineage>
</organism>
<dbReference type="EMBL" id="BNBE01000001">
    <property type="protein sequence ID" value="GHF92644.1"/>
    <property type="molecule type" value="Genomic_DNA"/>
</dbReference>
<keyword evidence="2" id="KW-1185">Reference proteome</keyword>
<sequence>MIDARVRLVLSVTLETKARFRTNVPPDPDRSIRPDVLKIIYLGGTCLVHAHLTKMPVLCQFACRRSLTDRQRSASRP</sequence>
<comment type="caution">
    <text evidence="1">The sequence shown here is derived from an EMBL/GenBank/DDBJ whole genome shotgun (WGS) entry which is preliminary data.</text>
</comment>
<reference evidence="1" key="1">
    <citation type="journal article" date="2014" name="Int. J. Syst. Evol. Microbiol.">
        <title>Complete genome sequence of Corynebacterium casei LMG S-19264T (=DSM 44701T), isolated from a smear-ripened cheese.</title>
        <authorList>
            <consortium name="US DOE Joint Genome Institute (JGI-PGF)"/>
            <person name="Walter F."/>
            <person name="Albersmeier A."/>
            <person name="Kalinowski J."/>
            <person name="Ruckert C."/>
        </authorList>
    </citation>
    <scope>NUCLEOTIDE SEQUENCE</scope>
    <source>
        <strain evidence="1">JCM 4122</strain>
    </source>
</reference>
<evidence type="ECO:0000313" key="2">
    <source>
        <dbReference type="Proteomes" id="UP000632849"/>
    </source>
</evidence>
<dbReference type="AlphaFoldDB" id="A0A919ELR9"/>
<evidence type="ECO:0000313" key="1">
    <source>
        <dbReference type="EMBL" id="GHF92644.1"/>
    </source>
</evidence>
<name>A0A919ELR9_STRFL</name>
<gene>
    <name evidence="1" type="ORF">GCM10017667_22850</name>
</gene>
<reference evidence="1" key="2">
    <citation type="submission" date="2020-09" db="EMBL/GenBank/DDBJ databases">
        <authorList>
            <person name="Sun Q."/>
            <person name="Ohkuma M."/>
        </authorList>
    </citation>
    <scope>NUCLEOTIDE SEQUENCE</scope>
    <source>
        <strain evidence="1">JCM 4122</strain>
    </source>
</reference>
<accession>A0A919ELR9</accession>
<dbReference type="Proteomes" id="UP000632849">
    <property type="component" value="Unassembled WGS sequence"/>
</dbReference>
<proteinExistence type="predicted"/>